<evidence type="ECO:0000313" key="5">
    <source>
        <dbReference type="Proteomes" id="UP000742460"/>
    </source>
</evidence>
<accession>A0A921MTS3</accession>
<protein>
    <submittedName>
        <fullName evidence="4">LysM peptidoglycan-binding domain-containing protein</fullName>
    </submittedName>
</protein>
<dbReference type="Gene3D" id="3.10.350.10">
    <property type="entry name" value="LysM domain"/>
    <property type="match status" value="1"/>
</dbReference>
<keyword evidence="2" id="KW-1133">Transmembrane helix</keyword>
<sequence length="276" mass="28027">MENVRMLRPASGPGPVLLRALLAAAGAAAMTAAAITLWIDASSSPPTQALITWVLVGVAATGFLLCLYLTLIWALAAAVLLSGPATRTGAALLGALKVLAPHLARRVTTGAAVATTATALVLAPSMASEAPPQPAPLSEHAPAHSAQYLPAERVIPDPAPEAAAPGAPEGTSSRTEGAPLPGLGWAESEPVAPEEPRAVDDPAPQEPLTVTVRHGDSLWSISEDLLGPAPSDSAAIAAAWPLLHEANEDLIGEDPDELHPGMELTVPASLTPEDLP</sequence>
<dbReference type="EMBL" id="DYUE01000021">
    <property type="protein sequence ID" value="HJG90190.1"/>
    <property type="molecule type" value="Genomic_DNA"/>
</dbReference>
<name>A0A921MTS3_9MICO</name>
<organism evidence="4 5">
    <name type="scientific">Brachybacterium massiliense</name>
    <dbReference type="NCBI Taxonomy" id="1755098"/>
    <lineage>
        <taxon>Bacteria</taxon>
        <taxon>Bacillati</taxon>
        <taxon>Actinomycetota</taxon>
        <taxon>Actinomycetes</taxon>
        <taxon>Micrococcales</taxon>
        <taxon>Dermabacteraceae</taxon>
        <taxon>Brachybacterium</taxon>
    </lineage>
</organism>
<feature type="region of interest" description="Disordered" evidence="1">
    <location>
        <begin position="251"/>
        <end position="276"/>
    </location>
</feature>
<keyword evidence="2" id="KW-0812">Transmembrane</keyword>
<dbReference type="Proteomes" id="UP000742460">
    <property type="component" value="Unassembled WGS sequence"/>
</dbReference>
<dbReference type="InterPro" id="IPR036779">
    <property type="entry name" value="LysM_dom_sf"/>
</dbReference>
<evidence type="ECO:0000256" key="2">
    <source>
        <dbReference type="SAM" id="Phobius"/>
    </source>
</evidence>
<keyword evidence="2" id="KW-0472">Membrane</keyword>
<evidence type="ECO:0000313" key="4">
    <source>
        <dbReference type="EMBL" id="HJG90190.1"/>
    </source>
</evidence>
<dbReference type="CDD" id="cd00118">
    <property type="entry name" value="LysM"/>
    <property type="match status" value="1"/>
</dbReference>
<proteinExistence type="predicted"/>
<evidence type="ECO:0000259" key="3">
    <source>
        <dbReference type="PROSITE" id="PS51782"/>
    </source>
</evidence>
<dbReference type="InterPro" id="IPR018392">
    <property type="entry name" value="LysM"/>
</dbReference>
<feature type="transmembrane region" description="Helical" evidence="2">
    <location>
        <begin position="20"/>
        <end position="39"/>
    </location>
</feature>
<feature type="transmembrane region" description="Helical" evidence="2">
    <location>
        <begin position="51"/>
        <end position="81"/>
    </location>
</feature>
<dbReference type="PROSITE" id="PS51782">
    <property type="entry name" value="LYSM"/>
    <property type="match status" value="1"/>
</dbReference>
<gene>
    <name evidence="4" type="ORF">K8V81_00555</name>
</gene>
<dbReference type="AlphaFoldDB" id="A0A921MTS3"/>
<reference evidence="4" key="1">
    <citation type="journal article" date="2021" name="PeerJ">
        <title>Extensive microbial diversity within the chicken gut microbiome revealed by metagenomics and culture.</title>
        <authorList>
            <person name="Gilroy R."/>
            <person name="Ravi A."/>
            <person name="Getino M."/>
            <person name="Pursley I."/>
            <person name="Horton D.L."/>
            <person name="Alikhan N.F."/>
            <person name="Baker D."/>
            <person name="Gharbi K."/>
            <person name="Hall N."/>
            <person name="Watson M."/>
            <person name="Adriaenssens E.M."/>
            <person name="Foster-Nyarko E."/>
            <person name="Jarju S."/>
            <person name="Secka A."/>
            <person name="Antonio M."/>
            <person name="Oren A."/>
            <person name="Chaudhuri R.R."/>
            <person name="La Ragione R."/>
            <person name="Hildebrand F."/>
            <person name="Pallen M.J."/>
        </authorList>
    </citation>
    <scope>NUCLEOTIDE SEQUENCE</scope>
    <source>
        <strain evidence="4">ChiGjej5B5-22894</strain>
    </source>
</reference>
<evidence type="ECO:0000256" key="1">
    <source>
        <dbReference type="SAM" id="MobiDB-lite"/>
    </source>
</evidence>
<feature type="region of interest" description="Disordered" evidence="1">
    <location>
        <begin position="157"/>
        <end position="205"/>
    </location>
</feature>
<comment type="caution">
    <text evidence="4">The sequence shown here is derived from an EMBL/GenBank/DDBJ whole genome shotgun (WGS) entry which is preliminary data.</text>
</comment>
<reference evidence="4" key="2">
    <citation type="submission" date="2021-09" db="EMBL/GenBank/DDBJ databases">
        <authorList>
            <person name="Gilroy R."/>
        </authorList>
    </citation>
    <scope>NUCLEOTIDE SEQUENCE</scope>
    <source>
        <strain evidence="4">ChiGjej5B5-22894</strain>
    </source>
</reference>
<feature type="domain" description="LysM" evidence="3">
    <location>
        <begin position="208"/>
        <end position="266"/>
    </location>
</feature>
<feature type="compositionally biased region" description="Low complexity" evidence="1">
    <location>
        <begin position="160"/>
        <end position="170"/>
    </location>
</feature>